<name>A0A5R9F4C6_9BACL</name>
<keyword evidence="5" id="KW-0572">Peptidoglycan-anchor</keyword>
<keyword evidence="7" id="KW-0472">Membrane</keyword>
<feature type="transmembrane region" description="Helical" evidence="7">
    <location>
        <begin position="123"/>
        <end position="141"/>
    </location>
</feature>
<keyword evidence="7" id="KW-0812">Transmembrane</keyword>
<evidence type="ECO:0000256" key="1">
    <source>
        <dbReference type="ARBA" id="ARBA00004168"/>
    </source>
</evidence>
<evidence type="ECO:0000256" key="4">
    <source>
        <dbReference type="ARBA" id="ARBA00022729"/>
    </source>
</evidence>
<evidence type="ECO:0000313" key="10">
    <source>
        <dbReference type="Proteomes" id="UP000308230"/>
    </source>
</evidence>
<protein>
    <submittedName>
        <fullName evidence="9">LPXTG cell wall anchor domain-containing protein</fullName>
    </submittedName>
</protein>
<dbReference type="RefSeq" id="WP_138126660.1">
    <property type="nucleotide sequence ID" value="NZ_SWLG01000007.1"/>
</dbReference>
<accession>A0A5R9F4C6</accession>
<dbReference type="AlphaFoldDB" id="A0A5R9F4C6"/>
<dbReference type="NCBIfam" id="TIGR01167">
    <property type="entry name" value="LPXTG_anchor"/>
    <property type="match status" value="1"/>
</dbReference>
<organism evidence="9 10">
    <name type="scientific">Exobacillus caeni</name>
    <dbReference type="NCBI Taxonomy" id="2574798"/>
    <lineage>
        <taxon>Bacteria</taxon>
        <taxon>Bacillati</taxon>
        <taxon>Bacillota</taxon>
        <taxon>Bacilli</taxon>
        <taxon>Bacillales</taxon>
        <taxon>Guptibacillaceae</taxon>
        <taxon>Exobacillus</taxon>
    </lineage>
</organism>
<keyword evidence="10" id="KW-1185">Reference proteome</keyword>
<dbReference type="SMART" id="SM00894">
    <property type="entry name" value="Excalibur"/>
    <property type="match status" value="1"/>
</dbReference>
<evidence type="ECO:0000256" key="2">
    <source>
        <dbReference type="ARBA" id="ARBA00022512"/>
    </source>
</evidence>
<reference evidence="9 10" key="1">
    <citation type="submission" date="2019-04" db="EMBL/GenBank/DDBJ databases">
        <title>Bacillus caeni sp. nov., a bacterium isolated from mangrove sediment.</title>
        <authorList>
            <person name="Huang H."/>
            <person name="Mo K."/>
            <person name="Hu Y."/>
        </authorList>
    </citation>
    <scope>NUCLEOTIDE SEQUENCE [LARGE SCALE GENOMIC DNA]</scope>
    <source>
        <strain evidence="9 10">HB172195</strain>
    </source>
</reference>
<dbReference type="InterPro" id="IPR019931">
    <property type="entry name" value="LPXTG_anchor"/>
</dbReference>
<evidence type="ECO:0000256" key="3">
    <source>
        <dbReference type="ARBA" id="ARBA00022525"/>
    </source>
</evidence>
<evidence type="ECO:0000259" key="8">
    <source>
        <dbReference type="SMART" id="SM00894"/>
    </source>
</evidence>
<keyword evidence="7" id="KW-1133">Transmembrane helix</keyword>
<feature type="domain" description="Excalibur calcium-binding" evidence="8">
    <location>
        <begin position="31"/>
        <end position="72"/>
    </location>
</feature>
<evidence type="ECO:0000256" key="6">
    <source>
        <dbReference type="SAM" id="MobiDB-lite"/>
    </source>
</evidence>
<evidence type="ECO:0000313" key="9">
    <source>
        <dbReference type="EMBL" id="TLS37206.1"/>
    </source>
</evidence>
<feature type="compositionally biased region" description="Acidic residues" evidence="6">
    <location>
        <begin position="93"/>
        <end position="114"/>
    </location>
</feature>
<dbReference type="InterPro" id="IPR008613">
    <property type="entry name" value="Excalibur_Ca-bd_domain"/>
</dbReference>
<keyword evidence="3" id="KW-0964">Secreted</keyword>
<comment type="subcellular location">
    <subcellularLocation>
        <location evidence="1">Secreted</location>
        <location evidence="1">Cell wall</location>
        <topology evidence="1">Peptidoglycan-anchor</topology>
    </subcellularLocation>
</comment>
<evidence type="ECO:0000256" key="7">
    <source>
        <dbReference type="SAM" id="Phobius"/>
    </source>
</evidence>
<dbReference type="OrthoDB" id="565380at2"/>
<comment type="caution">
    <text evidence="9">The sequence shown here is derived from an EMBL/GenBank/DDBJ whole genome shotgun (WGS) entry which is preliminary data.</text>
</comment>
<dbReference type="Proteomes" id="UP000308230">
    <property type="component" value="Unassembled WGS sequence"/>
</dbReference>
<keyword evidence="2" id="KW-0134">Cell wall</keyword>
<gene>
    <name evidence="9" type="ORF">FCL54_11815</name>
</gene>
<dbReference type="Pfam" id="PF00746">
    <property type="entry name" value="Gram_pos_anchor"/>
    <property type="match status" value="1"/>
</dbReference>
<proteinExistence type="predicted"/>
<keyword evidence="4" id="KW-0732">Signal</keyword>
<dbReference type="Pfam" id="PF05901">
    <property type="entry name" value="Excalibur"/>
    <property type="match status" value="1"/>
</dbReference>
<dbReference type="EMBL" id="SWLG01000007">
    <property type="protein sequence ID" value="TLS37206.1"/>
    <property type="molecule type" value="Genomic_DNA"/>
</dbReference>
<sequence>MKRLYLGLLSFVFLAIMLFGGFIAQASHGSSDKNCDDFSSKQEVMDFWYEHGYNAENDPSDLDRDNDGLPCEVNSGEWDSYVADKEDTNNNNTDEDGQTNDQDEATADGEEGGELPDTASNHITMVIVGAFIMAAGALLFIRRKVRA</sequence>
<feature type="region of interest" description="Disordered" evidence="6">
    <location>
        <begin position="80"/>
        <end position="117"/>
    </location>
</feature>
<evidence type="ECO:0000256" key="5">
    <source>
        <dbReference type="ARBA" id="ARBA00023088"/>
    </source>
</evidence>